<evidence type="ECO:0000256" key="4">
    <source>
        <dbReference type="ARBA" id="ARBA00022691"/>
    </source>
</evidence>
<keyword evidence="3 6" id="KW-0808">Transferase</keyword>
<dbReference type="PANTHER" id="PTHR43667">
    <property type="entry name" value="CYCLOPROPANE-FATTY-ACYL-PHOSPHOLIPID SYNTHASE"/>
    <property type="match status" value="1"/>
</dbReference>
<dbReference type="CDD" id="cd02440">
    <property type="entry name" value="AdoMet_MTases"/>
    <property type="match status" value="1"/>
</dbReference>
<proteinExistence type="inferred from homology"/>
<evidence type="ECO:0000256" key="5">
    <source>
        <dbReference type="ARBA" id="ARBA00023098"/>
    </source>
</evidence>
<dbReference type="AlphaFoldDB" id="A0A951Q9K5"/>
<gene>
    <name evidence="6" type="ORF">KME15_08690</name>
</gene>
<protein>
    <submittedName>
        <fullName evidence="6">Class I SAM-dependent methyltransferase</fullName>
        <ecNumber evidence="6">2.1.1.-</ecNumber>
    </submittedName>
</protein>
<evidence type="ECO:0000256" key="3">
    <source>
        <dbReference type="ARBA" id="ARBA00022679"/>
    </source>
</evidence>
<name>A0A951Q9K5_9CYAN</name>
<dbReference type="PIRSF" id="PIRSF003085">
    <property type="entry name" value="CMAS"/>
    <property type="match status" value="1"/>
</dbReference>
<evidence type="ECO:0000256" key="2">
    <source>
        <dbReference type="ARBA" id="ARBA00022603"/>
    </source>
</evidence>
<keyword evidence="2 6" id="KW-0489">Methyltransferase</keyword>
<dbReference type="EC" id="2.1.1.-" evidence="6"/>
<comment type="caution">
    <text evidence="6">The sequence shown here is derived from an EMBL/GenBank/DDBJ whole genome shotgun (WGS) entry which is preliminary data.</text>
</comment>
<dbReference type="GO" id="GO:0032259">
    <property type="term" value="P:methylation"/>
    <property type="evidence" value="ECO:0007669"/>
    <property type="project" value="UniProtKB-KW"/>
</dbReference>
<accession>A0A951Q9K5</accession>
<evidence type="ECO:0000256" key="1">
    <source>
        <dbReference type="ARBA" id="ARBA00010815"/>
    </source>
</evidence>
<sequence length="428" mass="48942">MNNAASNLPNTRDLPNNLPSGELYLYQLLSLIETGYLTVVNPQGKEFNFGTIGTVPELRLIIHNQNTYDRILTFGSLGFCEAYMEGWWDEASNNLVGLTQLFFRNGVYKKARDKATLPLMIRVVSQRLRTLPTQVQNSRKNVQHHYDLGNDFYQQFLDRTLTYSCGYQMRETDSLEEMQLQKYELICRKLALQPGESLIDIGCGWGGMLIYAAEHYGISGTGITLSKEQGKLAQERIEQKGLGDRLKIVLSDYREIQGEYDKFVSIGMFEHVGKDSFGTFMGKAKSLLKPNGIGLLHTIVTEGVERNGAWVDKYIFPGGCLPHLYEIAQAMRAERLTIAHCENLRPHYAETLRQWGINFTKNKDEIKALSPAYDDRFLRMWDLYLQTSEASFRDGALQVHQILFYKDKQWPLTIPLDFSVPHEKPSPI</sequence>
<dbReference type="InterPro" id="IPR003333">
    <property type="entry name" value="CMAS"/>
</dbReference>
<reference evidence="6" key="2">
    <citation type="journal article" date="2022" name="Microbiol. Resour. Announc.">
        <title>Metagenome Sequencing to Explore Phylogenomics of Terrestrial Cyanobacteria.</title>
        <authorList>
            <person name="Ward R.D."/>
            <person name="Stajich J.E."/>
            <person name="Johansen J.R."/>
            <person name="Huntemann M."/>
            <person name="Clum A."/>
            <person name="Foster B."/>
            <person name="Foster B."/>
            <person name="Roux S."/>
            <person name="Palaniappan K."/>
            <person name="Varghese N."/>
            <person name="Mukherjee S."/>
            <person name="Reddy T.B.K."/>
            <person name="Daum C."/>
            <person name="Copeland A."/>
            <person name="Chen I.A."/>
            <person name="Ivanova N.N."/>
            <person name="Kyrpides N.C."/>
            <person name="Shapiro N."/>
            <person name="Eloe-Fadrosh E.A."/>
            <person name="Pietrasiak N."/>
        </authorList>
    </citation>
    <scope>NUCLEOTIDE SEQUENCE</scope>
    <source>
        <strain evidence="6">UHER 2000/2452</strain>
    </source>
</reference>
<dbReference type="Pfam" id="PF02353">
    <property type="entry name" value="CMAS"/>
    <property type="match status" value="1"/>
</dbReference>
<dbReference type="PANTHER" id="PTHR43667:SF1">
    <property type="entry name" value="CYCLOPROPANE-FATTY-ACYL-PHOSPHOLIPID SYNTHASE"/>
    <property type="match status" value="1"/>
</dbReference>
<dbReference type="Proteomes" id="UP000757435">
    <property type="component" value="Unassembled WGS sequence"/>
</dbReference>
<keyword evidence="5" id="KW-0443">Lipid metabolism</keyword>
<evidence type="ECO:0000313" key="7">
    <source>
        <dbReference type="Proteomes" id="UP000757435"/>
    </source>
</evidence>
<dbReference type="GO" id="GO:0008168">
    <property type="term" value="F:methyltransferase activity"/>
    <property type="evidence" value="ECO:0007669"/>
    <property type="project" value="UniProtKB-KW"/>
</dbReference>
<dbReference type="InterPro" id="IPR050723">
    <property type="entry name" value="CFA/CMAS"/>
</dbReference>
<dbReference type="EMBL" id="JAHHHD010000007">
    <property type="protein sequence ID" value="MBW4658738.1"/>
    <property type="molecule type" value="Genomic_DNA"/>
</dbReference>
<dbReference type="InterPro" id="IPR029063">
    <property type="entry name" value="SAM-dependent_MTases_sf"/>
</dbReference>
<organism evidence="6 7">
    <name type="scientific">Drouetiella hepatica Uher 2000/2452</name>
    <dbReference type="NCBI Taxonomy" id="904376"/>
    <lineage>
        <taxon>Bacteria</taxon>
        <taxon>Bacillati</taxon>
        <taxon>Cyanobacteriota</taxon>
        <taxon>Cyanophyceae</taxon>
        <taxon>Oculatellales</taxon>
        <taxon>Oculatellaceae</taxon>
        <taxon>Drouetiella</taxon>
    </lineage>
</organism>
<dbReference type="Gene3D" id="3.40.50.150">
    <property type="entry name" value="Vaccinia Virus protein VP39"/>
    <property type="match status" value="1"/>
</dbReference>
<keyword evidence="4" id="KW-0949">S-adenosyl-L-methionine</keyword>
<evidence type="ECO:0000313" key="6">
    <source>
        <dbReference type="EMBL" id="MBW4658738.1"/>
    </source>
</evidence>
<reference evidence="6" key="1">
    <citation type="submission" date="2021-05" db="EMBL/GenBank/DDBJ databases">
        <authorList>
            <person name="Pietrasiak N."/>
            <person name="Ward R."/>
            <person name="Stajich J.E."/>
            <person name="Kurbessoian T."/>
        </authorList>
    </citation>
    <scope>NUCLEOTIDE SEQUENCE</scope>
    <source>
        <strain evidence="6">UHER 2000/2452</strain>
    </source>
</reference>
<comment type="similarity">
    <text evidence="1">Belongs to the CFA/CMAS family.</text>
</comment>
<dbReference type="SUPFAM" id="SSF53335">
    <property type="entry name" value="S-adenosyl-L-methionine-dependent methyltransferases"/>
    <property type="match status" value="1"/>
</dbReference>
<dbReference type="GO" id="GO:0008610">
    <property type="term" value="P:lipid biosynthetic process"/>
    <property type="evidence" value="ECO:0007669"/>
    <property type="project" value="InterPro"/>
</dbReference>